<dbReference type="SMART" id="SM00831">
    <property type="entry name" value="Cation_ATPase_N"/>
    <property type="match status" value="1"/>
</dbReference>
<dbReference type="InterPro" id="IPR059000">
    <property type="entry name" value="ATPase_P-type_domA"/>
</dbReference>
<dbReference type="InterPro" id="IPR023214">
    <property type="entry name" value="HAD_sf"/>
</dbReference>
<dbReference type="NCBIfam" id="TIGR01494">
    <property type="entry name" value="ATPase_P-type"/>
    <property type="match status" value="2"/>
</dbReference>
<evidence type="ECO:0000259" key="11">
    <source>
        <dbReference type="SMART" id="SM00831"/>
    </source>
</evidence>
<evidence type="ECO:0000256" key="8">
    <source>
        <dbReference type="ARBA" id="ARBA00023136"/>
    </source>
</evidence>
<dbReference type="Gene3D" id="2.70.150.10">
    <property type="entry name" value="Calcium-transporting ATPase, cytoplasmic transduction domain A"/>
    <property type="match status" value="1"/>
</dbReference>
<dbReference type="GO" id="GO:0006883">
    <property type="term" value="P:intracellular sodium ion homeostasis"/>
    <property type="evidence" value="ECO:0007669"/>
    <property type="project" value="TreeGrafter"/>
</dbReference>
<feature type="transmembrane region" description="Helical" evidence="10">
    <location>
        <begin position="1035"/>
        <end position="1054"/>
    </location>
</feature>
<keyword evidence="2" id="KW-1003">Cell membrane</keyword>
<comment type="subcellular location">
    <subcellularLocation>
        <location evidence="1">Cell membrane</location>
        <topology evidence="1">Multi-pass membrane protein</topology>
    </subcellularLocation>
</comment>
<evidence type="ECO:0000256" key="1">
    <source>
        <dbReference type="ARBA" id="ARBA00004651"/>
    </source>
</evidence>
<feature type="transmembrane region" description="Helical" evidence="10">
    <location>
        <begin position="1066"/>
        <end position="1084"/>
    </location>
</feature>
<keyword evidence="5" id="KW-0067">ATP-binding</keyword>
<reference evidence="12" key="1">
    <citation type="submission" date="2023-06" db="EMBL/GenBank/DDBJ databases">
        <title>Genome-scale phylogeny and comparative genomics of the fungal order Sordariales.</title>
        <authorList>
            <consortium name="Lawrence Berkeley National Laboratory"/>
            <person name="Hensen N."/>
            <person name="Bonometti L."/>
            <person name="Westerberg I."/>
            <person name="Brannstrom I.O."/>
            <person name="Guillou S."/>
            <person name="Cros-Aarteil S."/>
            <person name="Calhoun S."/>
            <person name="Haridas S."/>
            <person name="Kuo A."/>
            <person name="Mondo S."/>
            <person name="Pangilinan J."/>
            <person name="Riley R."/>
            <person name="Labutti K."/>
            <person name="Andreopoulos B."/>
            <person name="Lipzen A."/>
            <person name="Chen C."/>
            <person name="Yanf M."/>
            <person name="Daum C."/>
            <person name="Ng V."/>
            <person name="Clum A."/>
            <person name="Steindorff A."/>
            <person name="Ohm R."/>
            <person name="Martin F."/>
            <person name="Silar P."/>
            <person name="Natvig D."/>
            <person name="Lalanne C."/>
            <person name="Gautier V."/>
            <person name="Ament-Velasquez S.L."/>
            <person name="Kruys A."/>
            <person name="Hutchinson M.I."/>
            <person name="Powell A.J."/>
            <person name="Barry K."/>
            <person name="Miller A.N."/>
            <person name="Grigoriev I.V."/>
            <person name="Debuchy R."/>
            <person name="Gladieux P."/>
            <person name="Thoren M.H."/>
            <person name="Johannesson H."/>
        </authorList>
    </citation>
    <scope>NUCLEOTIDE SEQUENCE</scope>
    <source>
        <strain evidence="12">PSN4</strain>
    </source>
</reference>
<dbReference type="EMBL" id="MU839838">
    <property type="protein sequence ID" value="KAK1753292.1"/>
    <property type="molecule type" value="Genomic_DNA"/>
</dbReference>
<gene>
    <name evidence="12" type="ORF">QBC47DRAFT_431753</name>
</gene>
<dbReference type="InterPro" id="IPR001757">
    <property type="entry name" value="P_typ_ATPase"/>
</dbReference>
<dbReference type="Pfam" id="PF00689">
    <property type="entry name" value="Cation_ATPase_C"/>
    <property type="match status" value="1"/>
</dbReference>
<feature type="compositionally biased region" description="Basic and acidic residues" evidence="9">
    <location>
        <begin position="731"/>
        <end position="743"/>
    </location>
</feature>
<protein>
    <recommendedName>
        <fullName evidence="11">Cation-transporting P-type ATPase N-terminal domain-containing protein</fullName>
    </recommendedName>
</protein>
<dbReference type="InterPro" id="IPR036412">
    <property type="entry name" value="HAD-like_sf"/>
</dbReference>
<feature type="transmembrane region" description="Helical" evidence="10">
    <location>
        <begin position="891"/>
        <end position="913"/>
    </location>
</feature>
<accession>A0AAJ0BAS5</accession>
<dbReference type="Pfam" id="PF00690">
    <property type="entry name" value="Cation_ATPase_N"/>
    <property type="match status" value="1"/>
</dbReference>
<dbReference type="GO" id="GO:0030007">
    <property type="term" value="P:intracellular potassium ion homeostasis"/>
    <property type="evidence" value="ECO:0007669"/>
    <property type="project" value="TreeGrafter"/>
</dbReference>
<dbReference type="Gene3D" id="1.20.1110.10">
    <property type="entry name" value="Calcium-transporting ATPase, transmembrane domain"/>
    <property type="match status" value="1"/>
</dbReference>
<evidence type="ECO:0000256" key="4">
    <source>
        <dbReference type="ARBA" id="ARBA00022741"/>
    </source>
</evidence>
<dbReference type="GO" id="GO:0016887">
    <property type="term" value="F:ATP hydrolysis activity"/>
    <property type="evidence" value="ECO:0007669"/>
    <property type="project" value="InterPro"/>
</dbReference>
<feature type="transmembrane region" description="Helical" evidence="10">
    <location>
        <begin position="997"/>
        <end position="1014"/>
    </location>
</feature>
<dbReference type="PANTHER" id="PTHR43294:SF21">
    <property type="entry name" value="CATION TRANSPORTING ATPASE"/>
    <property type="match status" value="1"/>
</dbReference>
<dbReference type="InterPro" id="IPR050510">
    <property type="entry name" value="Cation_transp_ATPase_P-type"/>
</dbReference>
<keyword evidence="6" id="KW-1278">Translocase</keyword>
<dbReference type="PROSITE" id="PS00154">
    <property type="entry name" value="ATPASE_E1_E2"/>
    <property type="match status" value="1"/>
</dbReference>
<dbReference type="SFLD" id="SFLDS00003">
    <property type="entry name" value="Haloacid_Dehalogenase"/>
    <property type="match status" value="1"/>
</dbReference>
<dbReference type="Proteomes" id="UP001239445">
    <property type="component" value="Unassembled WGS sequence"/>
</dbReference>
<proteinExistence type="predicted"/>
<evidence type="ECO:0000256" key="7">
    <source>
        <dbReference type="ARBA" id="ARBA00022989"/>
    </source>
</evidence>
<dbReference type="Pfam" id="PF13246">
    <property type="entry name" value="Cation_ATPase"/>
    <property type="match status" value="1"/>
</dbReference>
<keyword evidence="13" id="KW-1185">Reference proteome</keyword>
<dbReference type="AlphaFoldDB" id="A0AAJ0BAS5"/>
<dbReference type="PRINTS" id="PR00119">
    <property type="entry name" value="CATATPASE"/>
</dbReference>
<feature type="region of interest" description="Disordered" evidence="9">
    <location>
        <begin position="731"/>
        <end position="753"/>
    </location>
</feature>
<sequence length="1105" mass="120236">MGERMDEKEKRHGGISWQDDVEAARGRGPGPILSHTRSLSIHSVRSNSGVNPSAALPIQYRTVSIDIDDYKRKGDVAKKAKAATDLADLEWHTLPAADVLSRLNTSQTAGLSVDQVKRRTNEYGRNTPSPPETQLAWRVLGYFFKGFGSVLLVGSILVFIAWKPLGQPPAPANLALAIVLLAVFFIQAAFNMWQDWSSSRVMASIKNMIPDECLVIREGGQLIKIGAADVVPGDITVIKAGDKVPADVRFLVVSSDARFDRSILTGESVPLAAAVDCTDKNYLETKNMGLQGTHCSSGTCTGIVVATGNHTVFGRIAKLTNEPKKGLTTLEREVLNFVYVIVSIMATMIVVVIIVWAAWLRKTYPDWINVPTLIVDCVSVAVAFIPEGLPIALTASLTICANMMRKNKVLCKSLKTVETLGAVSVICSDKTGTLTENKMVVTDCALGGQTQMSADAARDVLVAERNTAGGLAGNAVDQLRAVAGLCNAGEFDAATKHLPVALQRVHGDATDQAILRFAESLGSVAELKRCWSTKFNLAFNSKNKFMIRVLSMAHPDGLGVALPDTTAAIFEPGDLHVFPLLTIKGAPEILLDRCTNFTGSSGVAMTLNAAARNKIEQIKNEWSAQGRRVLLLAHKVISKTSVKSAPSSGAFEKEMLEQARAGLTIVGLVAIVDPPREEIPSVVRTLRGAGIRFFMVTGDFALTAQAIARECGIITNPTHAIATVASLVRDPEDKTVDSDRSPSEDPPQTTRSMVLTGPDLLTLNDAQWDQLVANYTEVVFSRTTPEQKLGIVRELQARGHVVGMTGDGVNDAPALRAADIGIAVGGGSDIAIEAADMVLLESFSAVVEAVRYGRMVFDNLKKTIAYLLPAGSFSEFWPVLTNVVFGVPQILSSFLMIIICCFTDCMAATALAYESPEADVLSRPPRRPGVDRLVDWKLIVQSYGFVGIIETVCSFAMSYWYLERQGIPFSVIWFSFGDLPDSIDPDFYAQKLNEASSIYFVTLVVMQWFNLLAVRTRRLSIFQHPPVFNRATRNYYLLPAVLFALVMAFFWLYIPALQPTLGTTQVPVEHWFLPMAFGLGILLLDEARKFAVRKWPKGVVARIAW</sequence>
<evidence type="ECO:0000256" key="10">
    <source>
        <dbReference type="SAM" id="Phobius"/>
    </source>
</evidence>
<dbReference type="SUPFAM" id="SSF81653">
    <property type="entry name" value="Calcium ATPase, transduction domain A"/>
    <property type="match status" value="1"/>
</dbReference>
<dbReference type="InterPro" id="IPR006068">
    <property type="entry name" value="ATPase_P-typ_cation-transptr_C"/>
</dbReference>
<dbReference type="PANTHER" id="PTHR43294">
    <property type="entry name" value="SODIUM/POTASSIUM-TRANSPORTING ATPASE SUBUNIT ALPHA"/>
    <property type="match status" value="1"/>
</dbReference>
<evidence type="ECO:0000256" key="2">
    <source>
        <dbReference type="ARBA" id="ARBA00022475"/>
    </source>
</evidence>
<dbReference type="GO" id="GO:0005391">
    <property type="term" value="F:P-type sodium:potassium-exchanging transporter activity"/>
    <property type="evidence" value="ECO:0007669"/>
    <property type="project" value="TreeGrafter"/>
</dbReference>
<dbReference type="InterPro" id="IPR023299">
    <property type="entry name" value="ATPase_P-typ_cyto_dom_N"/>
</dbReference>
<feature type="transmembrane region" description="Helical" evidence="10">
    <location>
        <begin position="934"/>
        <end position="961"/>
    </location>
</feature>
<keyword evidence="8 10" id="KW-0472">Membrane</keyword>
<dbReference type="Gene3D" id="3.40.50.1000">
    <property type="entry name" value="HAD superfamily/HAD-like"/>
    <property type="match status" value="1"/>
</dbReference>
<evidence type="ECO:0000313" key="12">
    <source>
        <dbReference type="EMBL" id="KAK1753292.1"/>
    </source>
</evidence>
<evidence type="ECO:0000256" key="6">
    <source>
        <dbReference type="ARBA" id="ARBA00022967"/>
    </source>
</evidence>
<dbReference type="GO" id="GO:1902600">
    <property type="term" value="P:proton transmembrane transport"/>
    <property type="evidence" value="ECO:0007669"/>
    <property type="project" value="TreeGrafter"/>
</dbReference>
<dbReference type="Gene3D" id="3.40.1110.10">
    <property type="entry name" value="Calcium-transporting ATPase, cytoplasmic domain N"/>
    <property type="match status" value="1"/>
</dbReference>
<dbReference type="SUPFAM" id="SSF81665">
    <property type="entry name" value="Calcium ATPase, transmembrane domain M"/>
    <property type="match status" value="1"/>
</dbReference>
<dbReference type="PRINTS" id="PR00121">
    <property type="entry name" value="NAKATPASE"/>
</dbReference>
<dbReference type="SFLD" id="SFLDG00002">
    <property type="entry name" value="C1.7:_P-type_atpase_like"/>
    <property type="match status" value="1"/>
</dbReference>
<dbReference type="InterPro" id="IPR004014">
    <property type="entry name" value="ATPase_P-typ_cation-transptr_N"/>
</dbReference>
<dbReference type="GO" id="GO:0036376">
    <property type="term" value="P:sodium ion export across plasma membrane"/>
    <property type="evidence" value="ECO:0007669"/>
    <property type="project" value="TreeGrafter"/>
</dbReference>
<dbReference type="Pfam" id="PF00122">
    <property type="entry name" value="E1-E2_ATPase"/>
    <property type="match status" value="1"/>
</dbReference>
<keyword evidence="3 10" id="KW-0812">Transmembrane</keyword>
<dbReference type="FunFam" id="3.40.1110.10:FF:000114">
    <property type="entry name" value="H /K ATPase alpha subunit, putative"/>
    <property type="match status" value="1"/>
</dbReference>
<feature type="transmembrane region" description="Helical" evidence="10">
    <location>
        <begin position="334"/>
        <end position="359"/>
    </location>
</feature>
<dbReference type="GO" id="GO:0005886">
    <property type="term" value="C:plasma membrane"/>
    <property type="evidence" value="ECO:0007669"/>
    <property type="project" value="UniProtKB-SubCell"/>
</dbReference>
<evidence type="ECO:0000256" key="3">
    <source>
        <dbReference type="ARBA" id="ARBA00022692"/>
    </source>
</evidence>
<dbReference type="SUPFAM" id="SSF56784">
    <property type="entry name" value="HAD-like"/>
    <property type="match status" value="1"/>
</dbReference>
<dbReference type="GO" id="GO:1990573">
    <property type="term" value="P:potassium ion import across plasma membrane"/>
    <property type="evidence" value="ECO:0007669"/>
    <property type="project" value="TreeGrafter"/>
</dbReference>
<evidence type="ECO:0000313" key="13">
    <source>
        <dbReference type="Proteomes" id="UP001239445"/>
    </source>
</evidence>
<evidence type="ECO:0000256" key="9">
    <source>
        <dbReference type="SAM" id="MobiDB-lite"/>
    </source>
</evidence>
<dbReference type="GO" id="GO:0005524">
    <property type="term" value="F:ATP binding"/>
    <property type="evidence" value="ECO:0007669"/>
    <property type="project" value="UniProtKB-KW"/>
</dbReference>
<feature type="transmembrane region" description="Helical" evidence="10">
    <location>
        <begin position="379"/>
        <end position="400"/>
    </location>
</feature>
<feature type="transmembrane region" description="Helical" evidence="10">
    <location>
        <begin position="174"/>
        <end position="193"/>
    </location>
</feature>
<dbReference type="SUPFAM" id="SSF81660">
    <property type="entry name" value="Metal cation-transporting ATPase, ATP-binding domain N"/>
    <property type="match status" value="1"/>
</dbReference>
<feature type="region of interest" description="Disordered" evidence="9">
    <location>
        <begin position="1"/>
        <end position="26"/>
    </location>
</feature>
<dbReference type="InterPro" id="IPR023298">
    <property type="entry name" value="ATPase_P-typ_TM_dom_sf"/>
</dbReference>
<organism evidence="12 13">
    <name type="scientific">Echria macrotheca</name>
    <dbReference type="NCBI Taxonomy" id="438768"/>
    <lineage>
        <taxon>Eukaryota</taxon>
        <taxon>Fungi</taxon>
        <taxon>Dikarya</taxon>
        <taxon>Ascomycota</taxon>
        <taxon>Pezizomycotina</taxon>
        <taxon>Sordariomycetes</taxon>
        <taxon>Sordariomycetidae</taxon>
        <taxon>Sordariales</taxon>
        <taxon>Schizotheciaceae</taxon>
        <taxon>Echria</taxon>
    </lineage>
</organism>
<dbReference type="SFLD" id="SFLDF00027">
    <property type="entry name" value="p-type_atpase"/>
    <property type="match status" value="1"/>
</dbReference>
<keyword evidence="4" id="KW-0547">Nucleotide-binding</keyword>
<feature type="transmembrane region" description="Helical" evidence="10">
    <location>
        <begin position="142"/>
        <end position="162"/>
    </location>
</feature>
<evidence type="ECO:0000256" key="5">
    <source>
        <dbReference type="ARBA" id="ARBA00022840"/>
    </source>
</evidence>
<feature type="transmembrane region" description="Helical" evidence="10">
    <location>
        <begin position="864"/>
        <end position="885"/>
    </location>
</feature>
<dbReference type="InterPro" id="IPR018303">
    <property type="entry name" value="ATPase_P-typ_P_site"/>
</dbReference>
<dbReference type="InterPro" id="IPR044492">
    <property type="entry name" value="P_typ_ATPase_HD_dom"/>
</dbReference>
<feature type="compositionally biased region" description="Basic and acidic residues" evidence="9">
    <location>
        <begin position="1"/>
        <end position="12"/>
    </location>
</feature>
<name>A0AAJ0BAS5_9PEZI</name>
<dbReference type="FunFam" id="3.40.50.1000:FF:000001">
    <property type="entry name" value="Phospholipid-transporting ATPase IC"/>
    <property type="match status" value="1"/>
</dbReference>
<comment type="caution">
    <text evidence="12">The sequence shown here is derived from an EMBL/GenBank/DDBJ whole genome shotgun (WGS) entry which is preliminary data.</text>
</comment>
<dbReference type="InterPro" id="IPR008250">
    <property type="entry name" value="ATPase_P-typ_transduc_dom_A_sf"/>
</dbReference>
<keyword evidence="7 10" id="KW-1133">Transmembrane helix</keyword>
<feature type="domain" description="Cation-transporting P-type ATPase N-terminal" evidence="11">
    <location>
        <begin position="90"/>
        <end position="163"/>
    </location>
</feature>